<dbReference type="Proteomes" id="UP001324533">
    <property type="component" value="Chromosome"/>
</dbReference>
<feature type="domain" description="Alpha/beta hydrolase fold-3" evidence="2">
    <location>
        <begin position="83"/>
        <end position="288"/>
    </location>
</feature>
<sequence length="323" mass="33994">MPPIPPFDPDVAHALATNPDVVTILRSDEIGALRTRTVTPSMAEITRNGRLQHSAHTIHGPEGDELGVVLLLPADRTGPVPVLLFAHGGGLVVGGPYDGLASLAALADEAGCAIASVDYRLAPEHRYPAAVEDVYAALTWVAAHAPVLDVDPHRIILAGISAGGGLAAATALLARDRGGPEIFAQLLVCPMLDDRNQTTSGVQMAGRGAWDRDANETAWSAYLGSDRTEVPIYAAPARAHDLSRLPPAFIDVGSAETFRDECVAYADRIWQSGGAAELHVWPGGAHGFDALVPEALLSRDAALARARWLARVLVHGRRTLAGI</sequence>
<evidence type="ECO:0000259" key="2">
    <source>
        <dbReference type="Pfam" id="PF07859"/>
    </source>
</evidence>
<reference evidence="3 4" key="1">
    <citation type="submission" date="2023-06" db="EMBL/GenBank/DDBJ databases">
        <title>Rock-solubilizing bacteria, Microbacterium invictum, promotes re-establishment of vegetation in rocky wasteland by accelerating rock bio-weathering and reshaping soil bacterial community.</title>
        <authorList>
            <person name="Liu C."/>
        </authorList>
    </citation>
    <scope>NUCLEOTIDE SEQUENCE [LARGE SCALE GENOMIC DNA]</scope>
    <source>
        <strain evidence="3 4">X-18</strain>
    </source>
</reference>
<dbReference type="PANTHER" id="PTHR48081:SF8">
    <property type="entry name" value="ALPHA_BETA HYDROLASE FOLD-3 DOMAIN-CONTAINING PROTEIN-RELATED"/>
    <property type="match status" value="1"/>
</dbReference>
<dbReference type="EMBL" id="CP139779">
    <property type="protein sequence ID" value="WQB71435.1"/>
    <property type="molecule type" value="Genomic_DNA"/>
</dbReference>
<dbReference type="GO" id="GO:0016787">
    <property type="term" value="F:hydrolase activity"/>
    <property type="evidence" value="ECO:0007669"/>
    <property type="project" value="UniProtKB-KW"/>
</dbReference>
<dbReference type="Pfam" id="PF07859">
    <property type="entry name" value="Abhydrolase_3"/>
    <property type="match status" value="1"/>
</dbReference>
<gene>
    <name evidence="3" type="ORF">T9R20_05585</name>
</gene>
<keyword evidence="4" id="KW-1185">Reference proteome</keyword>
<dbReference type="PANTHER" id="PTHR48081">
    <property type="entry name" value="AB HYDROLASE SUPERFAMILY PROTEIN C4A8.06C"/>
    <property type="match status" value="1"/>
</dbReference>
<dbReference type="InterPro" id="IPR050300">
    <property type="entry name" value="GDXG_lipolytic_enzyme"/>
</dbReference>
<proteinExistence type="predicted"/>
<dbReference type="RefSeq" id="WP_322411552.1">
    <property type="nucleotide sequence ID" value="NZ_CP139779.1"/>
</dbReference>
<protein>
    <submittedName>
        <fullName evidence="3">Alpha/beta hydrolase</fullName>
    </submittedName>
</protein>
<evidence type="ECO:0000313" key="4">
    <source>
        <dbReference type="Proteomes" id="UP001324533"/>
    </source>
</evidence>
<dbReference type="Gene3D" id="3.40.50.1820">
    <property type="entry name" value="alpha/beta hydrolase"/>
    <property type="match status" value="1"/>
</dbReference>
<accession>A0ABZ0VFX1</accession>
<name>A0ABZ0VFX1_9MICO</name>
<keyword evidence="1 3" id="KW-0378">Hydrolase</keyword>
<dbReference type="InterPro" id="IPR029058">
    <property type="entry name" value="AB_hydrolase_fold"/>
</dbReference>
<dbReference type="InterPro" id="IPR013094">
    <property type="entry name" value="AB_hydrolase_3"/>
</dbReference>
<evidence type="ECO:0000256" key="1">
    <source>
        <dbReference type="ARBA" id="ARBA00022801"/>
    </source>
</evidence>
<evidence type="ECO:0000313" key="3">
    <source>
        <dbReference type="EMBL" id="WQB71435.1"/>
    </source>
</evidence>
<dbReference type="SUPFAM" id="SSF53474">
    <property type="entry name" value="alpha/beta-Hydrolases"/>
    <property type="match status" value="1"/>
</dbReference>
<organism evidence="3 4">
    <name type="scientific">Microbacterium invictum</name>
    <dbReference type="NCBI Taxonomy" id="515415"/>
    <lineage>
        <taxon>Bacteria</taxon>
        <taxon>Bacillati</taxon>
        <taxon>Actinomycetota</taxon>
        <taxon>Actinomycetes</taxon>
        <taxon>Micrococcales</taxon>
        <taxon>Microbacteriaceae</taxon>
        <taxon>Microbacterium</taxon>
    </lineage>
</organism>